<dbReference type="InterPro" id="IPR050266">
    <property type="entry name" value="AB_hydrolase_sf"/>
</dbReference>
<feature type="domain" description="AB hydrolase-1" evidence="1">
    <location>
        <begin position="23"/>
        <end position="147"/>
    </location>
</feature>
<comment type="caution">
    <text evidence="2">The sequence shown here is derived from an EMBL/GenBank/DDBJ whole genome shotgun (WGS) entry which is preliminary data.</text>
</comment>
<evidence type="ECO:0000313" key="3">
    <source>
        <dbReference type="Proteomes" id="UP000572635"/>
    </source>
</evidence>
<dbReference type="GO" id="GO:0003824">
    <property type="term" value="F:catalytic activity"/>
    <property type="evidence" value="ECO:0007669"/>
    <property type="project" value="UniProtKB-ARBA"/>
</dbReference>
<dbReference type="RefSeq" id="WP_184393000.1">
    <property type="nucleotide sequence ID" value="NZ_BAAAJD010000044.1"/>
</dbReference>
<gene>
    <name evidence="2" type="ORF">HDA36_003422</name>
</gene>
<dbReference type="InterPro" id="IPR029058">
    <property type="entry name" value="AB_hydrolase_fold"/>
</dbReference>
<name>A0A7W8QP64_9ACTN</name>
<dbReference type="EMBL" id="JACHDB010000001">
    <property type="protein sequence ID" value="MBB5433338.1"/>
    <property type="molecule type" value="Genomic_DNA"/>
</dbReference>
<dbReference type="Proteomes" id="UP000572635">
    <property type="component" value="Unassembled WGS sequence"/>
</dbReference>
<dbReference type="Pfam" id="PF00561">
    <property type="entry name" value="Abhydrolase_1"/>
    <property type="match status" value="1"/>
</dbReference>
<proteinExistence type="predicted"/>
<dbReference type="PRINTS" id="PR00111">
    <property type="entry name" value="ABHYDROLASE"/>
</dbReference>
<evidence type="ECO:0000259" key="1">
    <source>
        <dbReference type="Pfam" id="PF00561"/>
    </source>
</evidence>
<dbReference type="Gene3D" id="3.40.50.1820">
    <property type="entry name" value="alpha/beta hydrolase"/>
    <property type="match status" value="2"/>
</dbReference>
<reference evidence="2 3" key="1">
    <citation type="submission" date="2020-08" db="EMBL/GenBank/DDBJ databases">
        <title>Sequencing the genomes of 1000 actinobacteria strains.</title>
        <authorList>
            <person name="Klenk H.-P."/>
        </authorList>
    </citation>
    <scope>NUCLEOTIDE SEQUENCE [LARGE SCALE GENOMIC DNA]</scope>
    <source>
        <strain evidence="2 3">DSM 44551</strain>
    </source>
</reference>
<evidence type="ECO:0000313" key="2">
    <source>
        <dbReference type="EMBL" id="MBB5433338.1"/>
    </source>
</evidence>
<organism evidence="2 3">
    <name type="scientific">Nocardiopsis composta</name>
    <dbReference type="NCBI Taxonomy" id="157465"/>
    <lineage>
        <taxon>Bacteria</taxon>
        <taxon>Bacillati</taxon>
        <taxon>Actinomycetota</taxon>
        <taxon>Actinomycetes</taxon>
        <taxon>Streptosporangiales</taxon>
        <taxon>Nocardiopsidaceae</taxon>
        <taxon>Nocardiopsis</taxon>
    </lineage>
</organism>
<keyword evidence="3" id="KW-1185">Reference proteome</keyword>
<dbReference type="SUPFAM" id="SSF53474">
    <property type="entry name" value="alpha/beta-Hydrolases"/>
    <property type="match status" value="1"/>
</dbReference>
<dbReference type="PANTHER" id="PTHR43798">
    <property type="entry name" value="MONOACYLGLYCEROL LIPASE"/>
    <property type="match status" value="1"/>
</dbReference>
<dbReference type="InterPro" id="IPR000073">
    <property type="entry name" value="AB_hydrolase_1"/>
</dbReference>
<accession>A0A7W8QP64</accession>
<protein>
    <submittedName>
        <fullName evidence="2">Pimeloyl-ACP methyl ester carboxylesterase</fullName>
    </submittedName>
</protein>
<dbReference type="AlphaFoldDB" id="A0A7W8QP64"/>
<sequence>MTDIERSTPDRLSATVAGSGPGLLLAHGATGSVEGNFSGLIEAFAPSRTVVAADYPGSGATPRAAGPLDLDDLAGRLVAAADDAGLERFALLGFSMGTQVAVRAAALYPERVDALVLSAGLARLSEANRKVIEDWRAEVAGAAEPNLGELAQIDLLLRNDTSADLSRIAAPTLVVKTLRDDLVLPENSDELAAGIPGARVAELDSGHLIWEDDFDGWIRAVRGFLDGLPG</sequence>
<dbReference type="PANTHER" id="PTHR43798:SF33">
    <property type="entry name" value="HYDROLASE, PUTATIVE (AFU_ORTHOLOGUE AFUA_2G14860)-RELATED"/>
    <property type="match status" value="1"/>
</dbReference>
<dbReference type="GO" id="GO:0016020">
    <property type="term" value="C:membrane"/>
    <property type="evidence" value="ECO:0007669"/>
    <property type="project" value="TreeGrafter"/>
</dbReference>